<evidence type="ECO:0000313" key="4">
    <source>
        <dbReference type="EMBL" id="HEW46074.1"/>
    </source>
</evidence>
<protein>
    <submittedName>
        <fullName evidence="4">ADP-ribosylglycohydrolase family protein</fullName>
    </submittedName>
</protein>
<evidence type="ECO:0000256" key="1">
    <source>
        <dbReference type="ARBA" id="ARBA00010702"/>
    </source>
</evidence>
<dbReference type="Pfam" id="PF03747">
    <property type="entry name" value="ADP_ribosyl_GH"/>
    <property type="match status" value="1"/>
</dbReference>
<gene>
    <name evidence="4" type="ORF">ENO47_05325</name>
</gene>
<comment type="cofactor">
    <cofactor evidence="3">
        <name>Mg(2+)</name>
        <dbReference type="ChEBI" id="CHEBI:18420"/>
    </cofactor>
    <text evidence="3">Binds 2 magnesium ions per subunit.</text>
</comment>
<dbReference type="GO" id="GO:0016787">
    <property type="term" value="F:hydrolase activity"/>
    <property type="evidence" value="ECO:0007669"/>
    <property type="project" value="UniProtKB-KW"/>
</dbReference>
<sequence>MDIVLEKFKGTLLGGALGDAIGKSLEDVPFEEVISFYGGAVRGFVEPHPHSPSVGLEPEQTTDETTISILLAESIVEKKSLEPHHFFSKLKEWAGKEEIHRYPDPTLITAIDLISSGVGLDDAGLVSSSVEGVLRCTITGLFHYYNPYLSAEAGRLVSLITHRSKEIYDASAIVSALISFLVLESFDLRDLRDRLALIESLKTFIKHDKNKVYLDKVAKLLDSGADEEEAIREIGNSTFVFEALPLAIFLFLRYIEEPLEAFWRGVNACGMVGGDIDAIGYLLGSFVGAYGGLWVFPLELLENLENSQYYISLAEKLYQTNMEFLERRS</sequence>
<evidence type="ECO:0000256" key="2">
    <source>
        <dbReference type="ARBA" id="ARBA00022801"/>
    </source>
</evidence>
<keyword evidence="3" id="KW-0460">Magnesium</keyword>
<dbReference type="AlphaFoldDB" id="A0A7C2V3N4"/>
<dbReference type="InterPro" id="IPR036705">
    <property type="entry name" value="Ribosyl_crysJ1_sf"/>
</dbReference>
<feature type="binding site" evidence="3">
    <location>
        <position position="62"/>
    </location>
    <ligand>
        <name>Mg(2+)</name>
        <dbReference type="ChEBI" id="CHEBI:18420"/>
        <label>1</label>
    </ligand>
</feature>
<keyword evidence="2 4" id="KW-0378">Hydrolase</keyword>
<dbReference type="InterPro" id="IPR005502">
    <property type="entry name" value="Ribosyl_crysJ1"/>
</dbReference>
<dbReference type="GO" id="GO:0046872">
    <property type="term" value="F:metal ion binding"/>
    <property type="evidence" value="ECO:0007669"/>
    <property type="project" value="UniProtKB-KW"/>
</dbReference>
<evidence type="ECO:0000256" key="3">
    <source>
        <dbReference type="PIRSR" id="PIRSR605502-1"/>
    </source>
</evidence>
<dbReference type="Gene3D" id="1.10.4080.10">
    <property type="entry name" value="ADP-ribosylation/Crystallin J1"/>
    <property type="match status" value="1"/>
</dbReference>
<organism evidence="4">
    <name type="scientific">Hydrogenobacter sp</name>
    <dbReference type="NCBI Taxonomy" id="2152829"/>
    <lineage>
        <taxon>Bacteria</taxon>
        <taxon>Pseudomonadati</taxon>
        <taxon>Aquificota</taxon>
        <taxon>Aquificia</taxon>
        <taxon>Aquificales</taxon>
        <taxon>Aquificaceae</taxon>
        <taxon>Hydrogenobacter</taxon>
    </lineage>
</organism>
<dbReference type="PANTHER" id="PTHR16222">
    <property type="entry name" value="ADP-RIBOSYLGLYCOHYDROLASE"/>
    <property type="match status" value="1"/>
</dbReference>
<proteinExistence type="inferred from homology"/>
<feature type="binding site" evidence="3">
    <location>
        <position position="277"/>
    </location>
    <ligand>
        <name>Mg(2+)</name>
        <dbReference type="ChEBI" id="CHEBI:18420"/>
        <label>1</label>
    </ligand>
</feature>
<feature type="binding site" evidence="3">
    <location>
        <position position="275"/>
    </location>
    <ligand>
        <name>Mg(2+)</name>
        <dbReference type="ChEBI" id="CHEBI:18420"/>
        <label>1</label>
    </ligand>
</feature>
<keyword evidence="3" id="KW-0479">Metal-binding</keyword>
<feature type="binding site" evidence="3">
    <location>
        <position position="63"/>
    </location>
    <ligand>
        <name>Mg(2+)</name>
        <dbReference type="ChEBI" id="CHEBI:18420"/>
        <label>1</label>
    </ligand>
</feature>
<reference evidence="4" key="1">
    <citation type="journal article" date="2020" name="mSystems">
        <title>Genome- and Community-Level Interaction Insights into Carbon Utilization and Element Cycling Functions of Hydrothermarchaeota in Hydrothermal Sediment.</title>
        <authorList>
            <person name="Zhou Z."/>
            <person name="Liu Y."/>
            <person name="Xu W."/>
            <person name="Pan J."/>
            <person name="Luo Z.H."/>
            <person name="Li M."/>
        </authorList>
    </citation>
    <scope>NUCLEOTIDE SEQUENCE [LARGE SCALE GENOMIC DNA]</scope>
    <source>
        <strain evidence="4">SpSt-132</strain>
    </source>
</reference>
<comment type="caution">
    <text evidence="4">The sequence shown here is derived from an EMBL/GenBank/DDBJ whole genome shotgun (WGS) entry which is preliminary data.</text>
</comment>
<accession>A0A7C2V3N4</accession>
<dbReference type="PANTHER" id="PTHR16222:SF24">
    <property type="entry name" value="ADP-RIBOSYLHYDROLASE ARH3"/>
    <property type="match status" value="1"/>
</dbReference>
<name>A0A7C2V3N4_9AQUI</name>
<dbReference type="InterPro" id="IPR050792">
    <property type="entry name" value="ADP-ribosylglycohydrolase"/>
</dbReference>
<dbReference type="SUPFAM" id="SSF101478">
    <property type="entry name" value="ADP-ribosylglycohydrolase"/>
    <property type="match status" value="1"/>
</dbReference>
<comment type="similarity">
    <text evidence="1">Belongs to the ADP-ribosylglycohydrolase family.</text>
</comment>
<dbReference type="EMBL" id="DSFP01000044">
    <property type="protein sequence ID" value="HEW46074.1"/>
    <property type="molecule type" value="Genomic_DNA"/>
</dbReference>